<dbReference type="PANTHER" id="PTHR11358">
    <property type="entry name" value="ARGINASE/AGMATINASE"/>
    <property type="match status" value="1"/>
</dbReference>
<dbReference type="RefSeq" id="XP_004030138.1">
    <property type="nucleotide sequence ID" value="XM_004030090.1"/>
</dbReference>
<keyword evidence="5" id="KW-1185">Reference proteome</keyword>
<comment type="similarity">
    <text evidence="3">Belongs to the arginase family.</text>
</comment>
<protein>
    <recommendedName>
        <fullName evidence="6">Arginase</fullName>
    </recommendedName>
</protein>
<proteinExistence type="inferred from homology"/>
<evidence type="ECO:0000313" key="4">
    <source>
        <dbReference type="EMBL" id="EGR28902.1"/>
    </source>
</evidence>
<reference evidence="4 5" key="1">
    <citation type="submission" date="2011-07" db="EMBL/GenBank/DDBJ databases">
        <authorList>
            <person name="Coyne R."/>
            <person name="Brami D."/>
            <person name="Johnson J."/>
            <person name="Hostetler J."/>
            <person name="Hannick L."/>
            <person name="Clark T."/>
            <person name="Cassidy-Hanley D."/>
            <person name="Inman J."/>
        </authorList>
    </citation>
    <scope>NUCLEOTIDE SEQUENCE [LARGE SCALE GENOMIC DNA]</scope>
    <source>
        <strain evidence="4 5">G5</strain>
    </source>
</reference>
<dbReference type="PROSITE" id="PS51409">
    <property type="entry name" value="ARGINASE_2"/>
    <property type="match status" value="1"/>
</dbReference>
<dbReference type="GO" id="GO:0046872">
    <property type="term" value="F:metal ion binding"/>
    <property type="evidence" value="ECO:0007669"/>
    <property type="project" value="UniProtKB-KW"/>
</dbReference>
<gene>
    <name evidence="4" type="ORF">IMG5_166960</name>
</gene>
<dbReference type="EMBL" id="GL984204">
    <property type="protein sequence ID" value="EGR28902.1"/>
    <property type="molecule type" value="Genomic_DNA"/>
</dbReference>
<dbReference type="InterPro" id="IPR006035">
    <property type="entry name" value="Ureohydrolase"/>
</dbReference>
<dbReference type="PANTHER" id="PTHR11358:SF26">
    <property type="entry name" value="GUANIDINO ACID HYDROLASE, MITOCHONDRIAL"/>
    <property type="match status" value="1"/>
</dbReference>
<dbReference type="GO" id="GO:0008783">
    <property type="term" value="F:agmatinase activity"/>
    <property type="evidence" value="ECO:0007669"/>
    <property type="project" value="TreeGrafter"/>
</dbReference>
<dbReference type="SUPFAM" id="SSF52768">
    <property type="entry name" value="Arginase/deacetylase"/>
    <property type="match status" value="1"/>
</dbReference>
<keyword evidence="1" id="KW-0479">Metal-binding</keyword>
<dbReference type="PIRSF" id="PIRSF036979">
    <property type="entry name" value="Arginase"/>
    <property type="match status" value="1"/>
</dbReference>
<evidence type="ECO:0000256" key="3">
    <source>
        <dbReference type="PROSITE-ProRule" id="PRU00742"/>
    </source>
</evidence>
<dbReference type="GeneID" id="14904990"/>
<organism evidence="4 5">
    <name type="scientific">Ichthyophthirius multifiliis</name>
    <name type="common">White spot disease agent</name>
    <name type="synonym">Ich</name>
    <dbReference type="NCBI Taxonomy" id="5932"/>
    <lineage>
        <taxon>Eukaryota</taxon>
        <taxon>Sar</taxon>
        <taxon>Alveolata</taxon>
        <taxon>Ciliophora</taxon>
        <taxon>Intramacronucleata</taxon>
        <taxon>Oligohymenophorea</taxon>
        <taxon>Hymenostomatida</taxon>
        <taxon>Ophryoglenina</taxon>
        <taxon>Ichthyophthirius</taxon>
    </lineage>
</organism>
<dbReference type="AlphaFoldDB" id="G0R0U2"/>
<accession>G0R0U2</accession>
<dbReference type="Proteomes" id="UP000008983">
    <property type="component" value="Unassembled WGS sequence"/>
</dbReference>
<dbReference type="STRING" id="857967.G0R0U2"/>
<dbReference type="GO" id="GO:0033389">
    <property type="term" value="P:putrescine biosynthetic process from arginine, via agmatine"/>
    <property type="evidence" value="ECO:0007669"/>
    <property type="project" value="TreeGrafter"/>
</dbReference>
<evidence type="ECO:0000313" key="5">
    <source>
        <dbReference type="Proteomes" id="UP000008983"/>
    </source>
</evidence>
<dbReference type="Pfam" id="PF00491">
    <property type="entry name" value="Arginase"/>
    <property type="match status" value="1"/>
</dbReference>
<dbReference type="InterPro" id="IPR023696">
    <property type="entry name" value="Ureohydrolase_dom_sf"/>
</dbReference>
<dbReference type="OrthoDB" id="288726at2759"/>
<evidence type="ECO:0008006" key="6">
    <source>
        <dbReference type="Google" id="ProtNLM"/>
    </source>
</evidence>
<dbReference type="OMA" id="YMKDISN"/>
<keyword evidence="2" id="KW-0378">Hydrolase</keyword>
<sequence>MSNKPTNKLIDIIHEGLDGKISLIGYPYDIGAKREKIQQGQEDGPDCLRRFLNKVGSIVNYEYQIDISNLKISDYGNIYIQGNKDQTSEDLINKLQLKISSVFKKGNIPFLIGGSKECSFGIINQFYGLQGSHAIISISQNIDVDLLFDGDKLSINSGMRKFFIENQQKLDSNNFKVQYFGAQSQTLNITQLKFIQENQSLIQLHYLNLIRQYQINPSQNLRQPSTQACQYFLFLLKNHITQSNIHLSLSLEAINSACCPGVSRPSVIGGLTSEEIIEIMFQAGIDERIKSIDITDYNPNIEDYRTGLLLANLIYYYCLGYCERLKKE</sequence>
<dbReference type="Gene3D" id="3.40.800.10">
    <property type="entry name" value="Ureohydrolase domain"/>
    <property type="match status" value="1"/>
</dbReference>
<dbReference type="eggNOG" id="ENOG502SN13">
    <property type="taxonomic scope" value="Eukaryota"/>
</dbReference>
<name>G0R0U2_ICHMU</name>
<evidence type="ECO:0000256" key="1">
    <source>
        <dbReference type="ARBA" id="ARBA00022723"/>
    </source>
</evidence>
<evidence type="ECO:0000256" key="2">
    <source>
        <dbReference type="ARBA" id="ARBA00022801"/>
    </source>
</evidence>
<dbReference type="InParanoid" id="G0R0U2"/>